<dbReference type="Proteomes" id="UP001056201">
    <property type="component" value="Chromosome 1"/>
</dbReference>
<evidence type="ECO:0000256" key="1">
    <source>
        <dbReference type="ARBA" id="ARBA00008580"/>
    </source>
</evidence>
<dbReference type="RefSeq" id="WP_250196158.1">
    <property type="nucleotide sequence ID" value="NZ_CP097635.1"/>
</dbReference>
<dbReference type="EMBL" id="CP097635">
    <property type="protein sequence ID" value="URI07937.1"/>
    <property type="molecule type" value="Genomic_DNA"/>
</dbReference>
<organism evidence="3 4">
    <name type="scientific">Aquincola tertiaricarbonis</name>
    <dbReference type="NCBI Taxonomy" id="391953"/>
    <lineage>
        <taxon>Bacteria</taxon>
        <taxon>Pseudomonadati</taxon>
        <taxon>Pseudomonadota</taxon>
        <taxon>Betaproteobacteria</taxon>
        <taxon>Burkholderiales</taxon>
        <taxon>Sphaerotilaceae</taxon>
        <taxon>Aquincola</taxon>
    </lineage>
</organism>
<accession>A0ABY4S7E4</accession>
<dbReference type="Gene3D" id="6.10.10.120">
    <property type="entry name" value="Antitoxin ParD1-like"/>
    <property type="match status" value="1"/>
</dbReference>
<dbReference type="NCBIfam" id="TIGR02606">
    <property type="entry name" value="antidote_CC2985"/>
    <property type="match status" value="1"/>
</dbReference>
<dbReference type="PANTHER" id="PTHR36582:SF2">
    <property type="entry name" value="ANTITOXIN PARD"/>
    <property type="match status" value="1"/>
</dbReference>
<sequence length="83" mass="9486">MSRQTMSFALPESMREYIDNRVAAGNYGNTSEYIRDLVRRDQEEQAKKRLRDLIEEGLASGPGRRRTKADEKALLAIARGEID</sequence>
<name>A0ABY4S7E4_AQUTE</name>
<gene>
    <name evidence="3" type="ORF">MW290_04955</name>
</gene>
<dbReference type="InterPro" id="IPR010985">
    <property type="entry name" value="Ribbon_hlx_hlx"/>
</dbReference>
<dbReference type="PANTHER" id="PTHR36582">
    <property type="entry name" value="ANTITOXIN PARD"/>
    <property type="match status" value="1"/>
</dbReference>
<dbReference type="Pfam" id="PF03693">
    <property type="entry name" value="ParD_antitoxin"/>
    <property type="match status" value="1"/>
</dbReference>
<reference evidence="3" key="1">
    <citation type="submission" date="2022-05" db="EMBL/GenBank/DDBJ databases">
        <title>An RpoN-dependent PEP-CTERM gene is involved in floc formation of an Aquincola tertiaricarbonis strain.</title>
        <authorList>
            <person name="Qiu D."/>
            <person name="Xia M."/>
        </authorList>
    </citation>
    <scope>NUCLEOTIDE SEQUENCE</scope>
    <source>
        <strain evidence="3">RN12</strain>
    </source>
</reference>
<evidence type="ECO:0000256" key="2">
    <source>
        <dbReference type="ARBA" id="ARBA00022649"/>
    </source>
</evidence>
<comment type="similarity">
    <text evidence="1">Belongs to the ParD antitoxin family.</text>
</comment>
<protein>
    <submittedName>
        <fullName evidence="3">Type II toxin-antitoxin system ParD family antitoxin</fullName>
    </submittedName>
</protein>
<dbReference type="InterPro" id="IPR022789">
    <property type="entry name" value="ParD"/>
</dbReference>
<keyword evidence="4" id="KW-1185">Reference proteome</keyword>
<keyword evidence="2" id="KW-1277">Toxin-antitoxin system</keyword>
<evidence type="ECO:0000313" key="4">
    <source>
        <dbReference type="Proteomes" id="UP001056201"/>
    </source>
</evidence>
<dbReference type="SUPFAM" id="SSF47598">
    <property type="entry name" value="Ribbon-helix-helix"/>
    <property type="match status" value="1"/>
</dbReference>
<dbReference type="InterPro" id="IPR038296">
    <property type="entry name" value="ParD_sf"/>
</dbReference>
<proteinExistence type="inferred from homology"/>
<evidence type="ECO:0000313" key="3">
    <source>
        <dbReference type="EMBL" id="URI07937.1"/>
    </source>
</evidence>
<dbReference type="CDD" id="cd22231">
    <property type="entry name" value="RHH_NikR_HicB-like"/>
    <property type="match status" value="1"/>
</dbReference>